<dbReference type="OrthoDB" id="9767116at2"/>
<keyword evidence="3" id="KW-0472">Membrane</keyword>
<dbReference type="PANTHER" id="PTHR40094:SF1">
    <property type="entry name" value="UBIQUITIN DOMAIN-CONTAINING PROTEIN"/>
    <property type="match status" value="1"/>
</dbReference>
<dbReference type="InterPro" id="IPR002890">
    <property type="entry name" value="MG2"/>
</dbReference>
<dbReference type="Pfam" id="PF07703">
    <property type="entry name" value="A2M_BRD"/>
    <property type="match status" value="1"/>
</dbReference>
<dbReference type="InterPro" id="IPR041462">
    <property type="entry name" value="Bact_A2M_MG6"/>
</dbReference>
<dbReference type="InterPro" id="IPR041246">
    <property type="entry name" value="Bact_MG10"/>
</dbReference>
<dbReference type="EMBL" id="AAEW02000018">
    <property type="protein sequence ID" value="EAT14757.1"/>
    <property type="molecule type" value="Genomic_DNA"/>
</dbReference>
<dbReference type="Gene3D" id="1.50.10.20">
    <property type="match status" value="1"/>
</dbReference>
<dbReference type="Pfam" id="PF17972">
    <property type="entry name" value="bMG5"/>
    <property type="match status" value="1"/>
</dbReference>
<dbReference type="Pfam" id="PF17973">
    <property type="entry name" value="bMG10"/>
    <property type="match status" value="1"/>
</dbReference>
<dbReference type="InterPro" id="IPR001599">
    <property type="entry name" value="Macroglobln_a2"/>
</dbReference>
<keyword evidence="7" id="KW-1185">Reference proteome</keyword>
<dbReference type="SMART" id="SM01359">
    <property type="entry name" value="A2M_N_2"/>
    <property type="match status" value="1"/>
</dbReference>
<protein>
    <submittedName>
        <fullName evidence="6">Alpha-2-macroglobulin-like</fullName>
    </submittedName>
</protein>
<reference evidence="6" key="1">
    <citation type="submission" date="2006-05" db="EMBL/GenBank/DDBJ databases">
        <title>Annotation of the draft genome assembly of Desulfuromonas acetoxidans DSM 684.</title>
        <authorList>
            <consortium name="US DOE Joint Genome Institute (JGI-ORNL)"/>
            <person name="Larimer F."/>
            <person name="Land M."/>
            <person name="Hauser L."/>
        </authorList>
    </citation>
    <scope>NUCLEOTIDE SEQUENCE [LARGE SCALE GENOMIC DNA]</scope>
    <source>
        <strain evidence="6">DSM 684</strain>
    </source>
</reference>
<dbReference type="InterPro" id="IPR041203">
    <property type="entry name" value="Bact_A2M_MG5"/>
</dbReference>
<organism evidence="6 7">
    <name type="scientific">Desulfuromonas acetoxidans (strain DSM 684 / 11070)</name>
    <dbReference type="NCBI Taxonomy" id="281689"/>
    <lineage>
        <taxon>Bacteria</taxon>
        <taxon>Pseudomonadati</taxon>
        <taxon>Thermodesulfobacteriota</taxon>
        <taxon>Desulfuromonadia</taxon>
        <taxon>Desulfuromonadales</taxon>
        <taxon>Desulfuromonadaceae</taxon>
        <taxon>Desulfuromonas</taxon>
    </lineage>
</organism>
<reference evidence="6" key="2">
    <citation type="submission" date="2006-05" db="EMBL/GenBank/DDBJ databases">
        <title>Sequencing of the draft genome and assembly of Desulfuromonas acetoxidans DSM 684.</title>
        <authorList>
            <consortium name="US DOE Joint Genome Institute (JGI-PGF)"/>
            <person name="Copeland A."/>
            <person name="Lucas S."/>
            <person name="Lapidus A."/>
            <person name="Barry K."/>
            <person name="Detter J.C."/>
            <person name="Glavina del Rio T."/>
            <person name="Hammon N."/>
            <person name="Israni S."/>
            <person name="Dalin E."/>
            <person name="Tice H."/>
            <person name="Bruce D."/>
            <person name="Pitluck S."/>
            <person name="Richardson P."/>
        </authorList>
    </citation>
    <scope>NUCLEOTIDE SEQUENCE [LARGE SCALE GENOMIC DNA]</scope>
    <source>
        <strain evidence="6">DSM 684</strain>
    </source>
</reference>
<dbReference type="Gene3D" id="2.60.40.3710">
    <property type="match status" value="1"/>
</dbReference>
<evidence type="ECO:0000259" key="5">
    <source>
        <dbReference type="SMART" id="SM01360"/>
    </source>
</evidence>
<dbReference type="InterPro" id="IPR008930">
    <property type="entry name" value="Terpenoid_cyclase/PrenylTrfase"/>
</dbReference>
<evidence type="ECO:0000256" key="1">
    <source>
        <dbReference type="ARBA" id="ARBA00010556"/>
    </source>
</evidence>
<keyword evidence="3" id="KW-0812">Transmembrane</keyword>
<evidence type="ECO:0000256" key="2">
    <source>
        <dbReference type="ARBA" id="ARBA00022729"/>
    </source>
</evidence>
<dbReference type="Pfam" id="PF11974">
    <property type="entry name" value="bMG3"/>
    <property type="match status" value="1"/>
</dbReference>
<dbReference type="RefSeq" id="WP_006002106.1">
    <property type="nucleotide sequence ID" value="NZ_AAEW02000018.1"/>
</dbReference>
<dbReference type="InterPro" id="IPR011625">
    <property type="entry name" value="A2M_N_BRD"/>
</dbReference>
<evidence type="ECO:0000259" key="4">
    <source>
        <dbReference type="SMART" id="SM01359"/>
    </source>
</evidence>
<gene>
    <name evidence="6" type="ORF">Dace_0809</name>
</gene>
<dbReference type="Proteomes" id="UP000005695">
    <property type="component" value="Unassembled WGS sequence"/>
</dbReference>
<sequence length="1901" mass="209985">MAGLVGSVSWQAPPWLTILNLQRREKPGRFYLRLLLAVLVIGGIVGGGVYYALQPQPLQVVARVDGPGIMANDDLATPDQLVIDFVYDDQQRSSQPIPDGYPSVARIDLVDQPVEQGIRLTPALRGQWQWRGDATLAFTPEEPWPAGTEMTAEFDASIFSAETRLAERRVTFTTPTLTVTPASMTFYQDPQQSSVRKVVATLRFSYPVDEQSLREHIRLGMRPSGASAQTALQPVAYELSFDKRQREAYLHSVPLALPDETNTMQLQVLAGVAPATGGAASTKDVAAKVAIPDRYSYLKVTQARSQIVRNDQQEPQQVITLEFTDDIDRAELLGKLQVFVLPNANSRYWSGPRQVTAAVLKESQPLTLEMIDNPRPASKLYNFVIDVDQDCQLYLRIGEGLTSVNDFVHSSFYDTLLRAPDYPQELSIMGEGAMLSRSGAHQLSLLARGLQAVKVEVGKLLPHQINHLVSQSRGDIKDGYFSNYNFDENNITALSEQVLPLQKVHPAKANYAAVDLSSYLPDRQDQFGLFFVTVTGWDPVNKRQLGHIRDRRVILVTDLGLLVKDQADDSHLLFVQSIRSGKPVAGAKVRLLGRNGVPLFERTTGADGNVSFPSTKGFEESQQPTAYVVESGADLSFIPFARYQRQLNYSSFNVGGVRSNQHRRDNLNAFVFTDRGIYRPGDTAHLGFIVKDNQLGNVEGMPLEVAVRSPRGNEVWSQRLMLPAMGFFDEEFASQPTSETGTYQVALYLVRDGKYRDRMIGSGNFRIEEFQPDTLKIESRLLDVPSKGWSTASALTAEVHLRNLFGTAAQQRKVTGRLQVTPARFSFRDYQGFVFTDPYYDPEQAALSVNEPLDSLTTDNDGVARFELPLQRFARGTYQLTLTVEGFEPGGGRSVTAQNRTLISPCTTLLGYKSDGALNYIHKDKPRSLELIALNSELTPVAADHLQVRLITVETLSTLVKQPNGTFKYQSVKREKPGEATALTLQAGAQNYPLPTATPGDYILEIVDDAGLKLARVPFTVVGHGNLTGELERNAELKLALDRKDYRAGDTIEMSITAPYRGAGLITIESDQVHAFKWFKTDTTSTLQTITVPKDLEGNAYVNVAFVRDAASKEIFTSPLSYAVQPFTIDRSRRELQVDVTVPELARPGKALPVAVTVSKPSRLVVFAVDEGILQVAGYTTPQPLDHFLKKRALEVETLQILDLILPEFALVKEVSASGGGFAAKRMKALAANLNPFTRQVEKAAVFWSGIVDAGPDATTVNFDLPDSFSGNLRVMSVAVSEQALGVAQQDTVVRGPFVLTPSVLTQAAPGDTFEVSVGVANVLEGSGDALPVTLSVESVGPLQIKGSTTQTLTIDEGSEQVARFQVQAGEQPEAAQLIFTATAGDERSRRRSGISLRPAVPYRTTMHCRSGDDGRIDLPVTRALLTPLAEQKVAASVSPLVLVDGLSHYLDHFPHGCTEQVVSQVFPSIGLLAYPRLVGERDALQKRIDVLISRLRQRQRSDGAFTFWPGGREAAPFPSLYVMHFLLETRQFGFTVPHDMLARGEDYLRQIAYQSTSDLADSRLRVYAIYLLTRMGQVTTNALVDVQTTLDGKKVDWHQDITAAYVAASYQLLRKQNEAEQLIDGYRLSESKTEDFVTFQSPLTRDAQYLYLLCRHFPQRARQVDGDRVLRLIDPVFRGRYNTLSASYTILALGAYSTLTNPQGEDGRIRLLAKTEQEQPLDVALKPFATADVPLTAHEVLVRSHQRLFALLSQAGFDSTLPTEVVREGLEVQRRMVDDDGNAVTTLQQGQEVTVELTIRALGRVRDNIAVIDLLPGGFEVLRDSVPRTAVGWRADYVDVREDRLVFYGRFDTRVRTLTYRAKATAAGNFVVPALYAESMYDRSVHASALPGRVEVVATP</sequence>
<keyword evidence="3" id="KW-1133">Transmembrane helix</keyword>
<evidence type="ECO:0000256" key="3">
    <source>
        <dbReference type="SAM" id="Phobius"/>
    </source>
</evidence>
<dbReference type="Pfam" id="PF17962">
    <property type="entry name" value="bMG6"/>
    <property type="match status" value="1"/>
</dbReference>
<feature type="domain" description="Alpha-2-macroglobulin" evidence="5">
    <location>
        <begin position="1245"/>
        <end position="1337"/>
    </location>
</feature>
<dbReference type="GO" id="GO:0004866">
    <property type="term" value="F:endopeptidase inhibitor activity"/>
    <property type="evidence" value="ECO:0007669"/>
    <property type="project" value="InterPro"/>
</dbReference>
<keyword evidence="2" id="KW-0732">Signal</keyword>
<name>Q1JX01_DESA6</name>
<dbReference type="SUPFAM" id="SSF48239">
    <property type="entry name" value="Terpenoid cyclases/Protein prenyltransferases"/>
    <property type="match status" value="1"/>
</dbReference>
<comment type="similarity">
    <text evidence="1">Belongs to the protease inhibitor I39 (alpha-2-macroglobulin) family. Bacterial alpha-2-macroglobulin subfamily.</text>
</comment>
<dbReference type="InterPro" id="IPR051802">
    <property type="entry name" value="YfhM-like"/>
</dbReference>
<accession>Q1JX01</accession>
<proteinExistence type="inferred from homology"/>
<evidence type="ECO:0000313" key="7">
    <source>
        <dbReference type="Proteomes" id="UP000005695"/>
    </source>
</evidence>
<dbReference type="PANTHER" id="PTHR40094">
    <property type="entry name" value="ALPHA-2-MACROGLOBULIN HOMOLOG"/>
    <property type="match status" value="1"/>
</dbReference>
<dbReference type="CDD" id="cd02891">
    <property type="entry name" value="A2M_like"/>
    <property type="match status" value="1"/>
</dbReference>
<evidence type="ECO:0000313" key="6">
    <source>
        <dbReference type="EMBL" id="EAT14757.1"/>
    </source>
</evidence>
<feature type="transmembrane region" description="Helical" evidence="3">
    <location>
        <begin position="30"/>
        <end position="53"/>
    </location>
</feature>
<dbReference type="SMART" id="SM01360">
    <property type="entry name" value="A2M"/>
    <property type="match status" value="1"/>
</dbReference>
<dbReference type="Pfam" id="PF01835">
    <property type="entry name" value="MG2"/>
    <property type="match status" value="1"/>
</dbReference>
<feature type="domain" description="Alpha-2-macroglobulin bait region" evidence="4">
    <location>
        <begin position="1037"/>
        <end position="1176"/>
    </location>
</feature>
<comment type="caution">
    <text evidence="6">The sequence shown here is derived from an EMBL/GenBank/DDBJ whole genome shotgun (WGS) entry which is preliminary data.</text>
</comment>
<dbReference type="InterPro" id="IPR021868">
    <property type="entry name" value="Alpha_2_Macroglob_MG3"/>
</dbReference>
<dbReference type="Pfam" id="PF00207">
    <property type="entry name" value="A2M"/>
    <property type="match status" value="1"/>
</dbReference>
<dbReference type="Gene3D" id="2.60.40.1930">
    <property type="match status" value="1"/>
</dbReference>